<gene>
    <name evidence="2" type="ORF">CRG98_040091</name>
</gene>
<sequence>MTRADDDEPEERNLKFSLYPKLGFAELLLNVKIGVGVGVGGGATEEEEEEEEDQIVDDEPSRAPGRDLMWSNLQRTCLEMAKFRDRTEDFKDAVLSCCCVFG</sequence>
<evidence type="ECO:0000256" key="1">
    <source>
        <dbReference type="SAM" id="MobiDB-lite"/>
    </source>
</evidence>
<reference evidence="2 3" key="1">
    <citation type="submission" date="2017-11" db="EMBL/GenBank/DDBJ databases">
        <title>De-novo sequencing of pomegranate (Punica granatum L.) genome.</title>
        <authorList>
            <person name="Akparov Z."/>
            <person name="Amiraslanov A."/>
            <person name="Hajiyeva S."/>
            <person name="Abbasov M."/>
            <person name="Kaur K."/>
            <person name="Hamwieh A."/>
            <person name="Solovyev V."/>
            <person name="Salamov A."/>
            <person name="Braich B."/>
            <person name="Kosarev P."/>
            <person name="Mahmoud A."/>
            <person name="Hajiyev E."/>
            <person name="Babayeva S."/>
            <person name="Izzatullayeva V."/>
            <person name="Mammadov A."/>
            <person name="Mammadov A."/>
            <person name="Sharifova S."/>
            <person name="Ojaghi J."/>
            <person name="Eynullazada K."/>
            <person name="Bayramov B."/>
            <person name="Abdulazimova A."/>
            <person name="Shahmuradov I."/>
        </authorList>
    </citation>
    <scope>NUCLEOTIDE SEQUENCE [LARGE SCALE GENOMIC DNA]</scope>
    <source>
        <strain evidence="3">cv. AG2017</strain>
        <tissue evidence="2">Leaf</tissue>
    </source>
</reference>
<keyword evidence="3" id="KW-1185">Reference proteome</keyword>
<proteinExistence type="predicted"/>
<feature type="region of interest" description="Disordered" evidence="1">
    <location>
        <begin position="39"/>
        <end position="66"/>
    </location>
</feature>
<feature type="compositionally biased region" description="Acidic residues" evidence="1">
    <location>
        <begin position="44"/>
        <end position="58"/>
    </location>
</feature>
<evidence type="ECO:0000313" key="3">
    <source>
        <dbReference type="Proteomes" id="UP000233551"/>
    </source>
</evidence>
<dbReference type="EMBL" id="PGOL01003807">
    <property type="protein sequence ID" value="PKI39621.1"/>
    <property type="molecule type" value="Genomic_DNA"/>
</dbReference>
<comment type="caution">
    <text evidence="2">The sequence shown here is derived from an EMBL/GenBank/DDBJ whole genome shotgun (WGS) entry which is preliminary data.</text>
</comment>
<organism evidence="2 3">
    <name type="scientific">Punica granatum</name>
    <name type="common">Pomegranate</name>
    <dbReference type="NCBI Taxonomy" id="22663"/>
    <lineage>
        <taxon>Eukaryota</taxon>
        <taxon>Viridiplantae</taxon>
        <taxon>Streptophyta</taxon>
        <taxon>Embryophyta</taxon>
        <taxon>Tracheophyta</taxon>
        <taxon>Spermatophyta</taxon>
        <taxon>Magnoliopsida</taxon>
        <taxon>eudicotyledons</taxon>
        <taxon>Gunneridae</taxon>
        <taxon>Pentapetalae</taxon>
        <taxon>rosids</taxon>
        <taxon>malvids</taxon>
        <taxon>Myrtales</taxon>
        <taxon>Lythraceae</taxon>
        <taxon>Punica</taxon>
    </lineage>
</organism>
<protein>
    <submittedName>
        <fullName evidence="2">Uncharacterized protein</fullName>
    </submittedName>
</protein>
<dbReference type="AlphaFoldDB" id="A0A2I0I6M4"/>
<evidence type="ECO:0000313" key="2">
    <source>
        <dbReference type="EMBL" id="PKI39621.1"/>
    </source>
</evidence>
<name>A0A2I0I6M4_PUNGR</name>
<accession>A0A2I0I6M4</accession>
<dbReference type="Proteomes" id="UP000233551">
    <property type="component" value="Unassembled WGS sequence"/>
</dbReference>